<feature type="transmembrane region" description="Helical" evidence="6">
    <location>
        <begin position="142"/>
        <end position="159"/>
    </location>
</feature>
<dbReference type="PANTHER" id="PTHR31885:SF6">
    <property type="entry name" value="GH04784P"/>
    <property type="match status" value="1"/>
</dbReference>
<feature type="transmembrane region" description="Helical" evidence="6">
    <location>
        <begin position="90"/>
        <end position="110"/>
    </location>
</feature>
<keyword evidence="3 6" id="KW-0812">Transmembrane</keyword>
<gene>
    <name evidence="7" type="ORF">J2Y69_001984</name>
</gene>
<sequence>MQRGTPSRFGALWPFLPYILVSVVHVGALAVDSPLAPPTKMLLMPLLALPVVLAWRRIGPRSAAVLMIVALAFSWLGDEAGAFFPALPELPLMLGFFGLAHIAYIALFLRTLRVRRLPFWTVAYALWWLLMLVVLGPHTGPLLIGVALYGIVLAGTAASSARCLPLIAWGGAFFLASDTILAFRLFLPDAMPAWTSPAVMLTYTLGQGLIIAGALRALRKTEAQTSVRAEGSVFG</sequence>
<evidence type="ECO:0000256" key="2">
    <source>
        <dbReference type="ARBA" id="ARBA00007375"/>
    </source>
</evidence>
<evidence type="ECO:0000256" key="3">
    <source>
        <dbReference type="ARBA" id="ARBA00022692"/>
    </source>
</evidence>
<comment type="caution">
    <text evidence="7">The sequence shown here is derived from an EMBL/GenBank/DDBJ whole genome shotgun (WGS) entry which is preliminary data.</text>
</comment>
<feature type="transmembrane region" description="Helical" evidence="6">
    <location>
        <begin position="62"/>
        <end position="84"/>
    </location>
</feature>
<dbReference type="EMBL" id="JAVDUM010000008">
    <property type="protein sequence ID" value="MDR6867381.1"/>
    <property type="molecule type" value="Genomic_DNA"/>
</dbReference>
<evidence type="ECO:0000256" key="6">
    <source>
        <dbReference type="SAM" id="Phobius"/>
    </source>
</evidence>
<feature type="transmembrane region" description="Helical" evidence="6">
    <location>
        <begin position="198"/>
        <end position="218"/>
    </location>
</feature>
<comment type="similarity">
    <text evidence="2">Belongs to the TMEM86 family.</text>
</comment>
<evidence type="ECO:0000256" key="4">
    <source>
        <dbReference type="ARBA" id="ARBA00022989"/>
    </source>
</evidence>
<name>A0ABU1SCS5_9MICO</name>
<dbReference type="InterPro" id="IPR012506">
    <property type="entry name" value="TMEM86B-like"/>
</dbReference>
<keyword evidence="4 6" id="KW-1133">Transmembrane helix</keyword>
<feature type="transmembrane region" description="Helical" evidence="6">
    <location>
        <begin position="37"/>
        <end position="55"/>
    </location>
</feature>
<dbReference type="Pfam" id="PF07947">
    <property type="entry name" value="YhhN"/>
    <property type="match status" value="1"/>
</dbReference>
<evidence type="ECO:0000313" key="8">
    <source>
        <dbReference type="Proteomes" id="UP001259347"/>
    </source>
</evidence>
<dbReference type="RefSeq" id="WP_310020127.1">
    <property type="nucleotide sequence ID" value="NZ_JAVDUM010000008.1"/>
</dbReference>
<feature type="transmembrane region" description="Helical" evidence="6">
    <location>
        <begin position="12"/>
        <end position="31"/>
    </location>
</feature>
<evidence type="ECO:0000256" key="5">
    <source>
        <dbReference type="ARBA" id="ARBA00023136"/>
    </source>
</evidence>
<protein>
    <recommendedName>
        <fullName evidence="9">Lysoplasmalogenase</fullName>
    </recommendedName>
</protein>
<organism evidence="7 8">
    <name type="scientific">Microbacterium resistens</name>
    <dbReference type="NCBI Taxonomy" id="156977"/>
    <lineage>
        <taxon>Bacteria</taxon>
        <taxon>Bacillati</taxon>
        <taxon>Actinomycetota</taxon>
        <taxon>Actinomycetes</taxon>
        <taxon>Micrococcales</taxon>
        <taxon>Microbacteriaceae</taxon>
        <taxon>Microbacterium</taxon>
    </lineage>
</organism>
<evidence type="ECO:0008006" key="9">
    <source>
        <dbReference type="Google" id="ProtNLM"/>
    </source>
</evidence>
<proteinExistence type="inferred from homology"/>
<feature type="transmembrane region" description="Helical" evidence="6">
    <location>
        <begin position="117"/>
        <end position="136"/>
    </location>
</feature>
<dbReference type="Proteomes" id="UP001259347">
    <property type="component" value="Unassembled WGS sequence"/>
</dbReference>
<accession>A0ABU1SCS5</accession>
<evidence type="ECO:0000313" key="7">
    <source>
        <dbReference type="EMBL" id="MDR6867381.1"/>
    </source>
</evidence>
<evidence type="ECO:0000256" key="1">
    <source>
        <dbReference type="ARBA" id="ARBA00004141"/>
    </source>
</evidence>
<dbReference type="PANTHER" id="PTHR31885">
    <property type="entry name" value="GH04784P"/>
    <property type="match status" value="1"/>
</dbReference>
<comment type="subcellular location">
    <subcellularLocation>
        <location evidence="1">Membrane</location>
        <topology evidence="1">Multi-pass membrane protein</topology>
    </subcellularLocation>
</comment>
<feature type="transmembrane region" description="Helical" evidence="6">
    <location>
        <begin position="166"/>
        <end position="186"/>
    </location>
</feature>
<reference evidence="7 8" key="1">
    <citation type="submission" date="2023-07" db="EMBL/GenBank/DDBJ databases">
        <title>Sorghum-associated microbial communities from plants grown in Nebraska, USA.</title>
        <authorList>
            <person name="Schachtman D."/>
        </authorList>
    </citation>
    <scope>NUCLEOTIDE SEQUENCE [LARGE SCALE GENOMIC DNA]</scope>
    <source>
        <strain evidence="7 8">2980</strain>
    </source>
</reference>
<keyword evidence="8" id="KW-1185">Reference proteome</keyword>
<keyword evidence="5 6" id="KW-0472">Membrane</keyword>